<dbReference type="Proteomes" id="UP000663832">
    <property type="component" value="Unassembled WGS sequence"/>
</dbReference>
<evidence type="ECO:0000313" key="2">
    <source>
        <dbReference type="EMBL" id="CAF0971940.1"/>
    </source>
</evidence>
<comment type="caution">
    <text evidence="1">The sequence shown here is derived from an EMBL/GenBank/DDBJ whole genome shotgun (WGS) entry which is preliminary data.</text>
</comment>
<dbReference type="AlphaFoldDB" id="A0A814C6B6"/>
<accession>A0A814C6B6</accession>
<dbReference type="EMBL" id="CAJNOI010000047">
    <property type="protein sequence ID" value="CAF0935878.1"/>
    <property type="molecule type" value="Genomic_DNA"/>
</dbReference>
<dbReference type="Proteomes" id="UP000663877">
    <property type="component" value="Unassembled WGS sequence"/>
</dbReference>
<proteinExistence type="predicted"/>
<protein>
    <recommendedName>
        <fullName evidence="5">B box-type domain-containing protein</fullName>
    </recommendedName>
</protein>
<gene>
    <name evidence="1" type="ORF">BJG266_LOCUS12362</name>
    <name evidence="2" type="ORF">QVE165_LOCUS13386</name>
</gene>
<reference evidence="1" key="1">
    <citation type="submission" date="2021-02" db="EMBL/GenBank/DDBJ databases">
        <authorList>
            <person name="Nowell W R."/>
        </authorList>
    </citation>
    <scope>NUCLEOTIDE SEQUENCE</scope>
</reference>
<sequence length="347" mass="40343">MEAICVQCKNTGCIAMCYGCQESFCTKHFIKHRLYLSEQMDDIHRKYENFQKDLNRNNFEQTLLTSIHAWERKSIMKIQEIAEKARYELQQTMDNTKNDVQVVLNEIFSEFQSNSKTDNYTENDLNKWTRQLSELQNLLEKSANIFIVQDKKPSALIRGIKLTFQQQQQQSLNSNVIFKTNQDLDESIQEHFRVISGPCRLSDNDCVATHLNYRAGLSRISGIQQYSFGKHAIPFLIEKKGTKNIFIGIHSSSKSISSTTFDYSVHGWWNLDYMIINGESKGGDNNEIIQTGDRITLIIDCDNQKLYLEHDRTKRLEHLPIKLDVCPFPWKILVRLLTTGDCIRILN</sequence>
<dbReference type="OrthoDB" id="10000906at2759"/>
<organism evidence="1 4">
    <name type="scientific">Adineta steineri</name>
    <dbReference type="NCBI Taxonomy" id="433720"/>
    <lineage>
        <taxon>Eukaryota</taxon>
        <taxon>Metazoa</taxon>
        <taxon>Spiralia</taxon>
        <taxon>Gnathifera</taxon>
        <taxon>Rotifera</taxon>
        <taxon>Eurotatoria</taxon>
        <taxon>Bdelloidea</taxon>
        <taxon>Adinetida</taxon>
        <taxon>Adinetidae</taxon>
        <taxon>Adineta</taxon>
    </lineage>
</organism>
<name>A0A814C6B6_9BILA</name>
<evidence type="ECO:0000313" key="4">
    <source>
        <dbReference type="Proteomes" id="UP000663877"/>
    </source>
</evidence>
<evidence type="ECO:0008006" key="5">
    <source>
        <dbReference type="Google" id="ProtNLM"/>
    </source>
</evidence>
<keyword evidence="3" id="KW-1185">Reference proteome</keyword>
<evidence type="ECO:0000313" key="1">
    <source>
        <dbReference type="EMBL" id="CAF0935878.1"/>
    </source>
</evidence>
<evidence type="ECO:0000313" key="3">
    <source>
        <dbReference type="Proteomes" id="UP000663832"/>
    </source>
</evidence>
<dbReference type="EMBL" id="CAJNOM010000068">
    <property type="protein sequence ID" value="CAF0971940.1"/>
    <property type="molecule type" value="Genomic_DNA"/>
</dbReference>